<evidence type="ECO:0000256" key="12">
    <source>
        <dbReference type="ARBA" id="ARBA00023033"/>
    </source>
</evidence>
<comment type="function">
    <text evidence="16">Catalyzes the 3'-hydroxylation of the flavonoid B-ring to the 3',4'-hydroxylated state. Convert naringenin to eriodictyol and dihydrokaempferol to dihydroquercetin.</text>
</comment>
<evidence type="ECO:0000256" key="14">
    <source>
        <dbReference type="ARBA" id="ARBA00023241"/>
    </source>
</evidence>
<evidence type="ECO:0000256" key="7">
    <source>
        <dbReference type="ARBA" id="ARBA00022723"/>
    </source>
</evidence>
<dbReference type="FunFam" id="1.10.630.10:FF:000056">
    <property type="entry name" value="Red aleurone1"/>
    <property type="match status" value="1"/>
</dbReference>
<dbReference type="PRINTS" id="PR00463">
    <property type="entry name" value="EP450I"/>
</dbReference>
<dbReference type="Pfam" id="PF00067">
    <property type="entry name" value="p450"/>
    <property type="match status" value="1"/>
</dbReference>
<keyword evidence="11 20" id="KW-0408">Iron</keyword>
<accession>A0A5J5BEJ4</accession>
<comment type="subcellular location">
    <subcellularLocation>
        <location evidence="2">Endoplasmic reticulum membrane</location>
        <topology evidence="2">Single-pass type III membrane protein</topology>
    </subcellularLocation>
</comment>
<evidence type="ECO:0000313" key="23">
    <source>
        <dbReference type="EMBL" id="KAA8541026.1"/>
    </source>
</evidence>
<keyword evidence="7 20" id="KW-0479">Metal-binding</keyword>
<evidence type="ECO:0000256" key="10">
    <source>
        <dbReference type="ARBA" id="ARBA00023002"/>
    </source>
</evidence>
<evidence type="ECO:0000256" key="6">
    <source>
        <dbReference type="ARBA" id="ARBA00022692"/>
    </source>
</evidence>
<dbReference type="OrthoDB" id="2789670at2759"/>
<keyword evidence="9 22" id="KW-1133">Transmembrane helix</keyword>
<sequence length="512" mass="56077">MTTMGLILFTIIVGFIIFCLLNLRNRHPLPLPPGPKPWPVIGNLPHLGTMPHHSIASMARTYGPLMHLRLGFVHVIVAASASVVAQFLKTHDANFSSRPPNSGAKHIAYNYQDLVFAPYGPRWRMLRKICSVHLFSAKALDDFHHVRQEEAGILTRILASAGQTPTNLGQLLNVCTTNALGRVMLGRRVFGDAGVGGDPKADEFKGMVVELMVLAGVFNIGDFVPAVEWLDLQGVAAKMKRLHARFDSFLSAIIEEHKISGAAGPQSHADLLSTLISLKDDADGEGGKLTDTEIKALLLDLFTAGTDTSSSTVEWVIAELIRHPKILAQAQKELDSVVGPDRLVTESDLTKLTFLQAIVKETFRLHPSTPLSLPRIAAESCEINGYYIPKGSTLLVNVWAIARDPDVWVEPLEFKPDRFLPGGERPNVDVKGNDFEVIPFGAGRRICAGMSLGLRMVQLLTATLVHSFDWDLPEGQLAEKLNMDEAYGLTLQRAAPLMVNPRPRLAAHVYQA</sequence>
<dbReference type="InterPro" id="IPR036396">
    <property type="entry name" value="Cyt_P450_sf"/>
</dbReference>
<dbReference type="InterPro" id="IPR001128">
    <property type="entry name" value="Cyt_P450"/>
</dbReference>
<evidence type="ECO:0000256" key="13">
    <source>
        <dbReference type="ARBA" id="ARBA00023136"/>
    </source>
</evidence>
<dbReference type="Gene3D" id="1.10.630.10">
    <property type="entry name" value="Cytochrome P450"/>
    <property type="match status" value="1"/>
</dbReference>
<evidence type="ECO:0000256" key="4">
    <source>
        <dbReference type="ARBA" id="ARBA00010617"/>
    </source>
</evidence>
<dbReference type="EMBL" id="CM018036">
    <property type="protein sequence ID" value="KAA8541026.1"/>
    <property type="molecule type" value="Genomic_DNA"/>
</dbReference>
<evidence type="ECO:0000256" key="5">
    <source>
        <dbReference type="ARBA" id="ARBA00022617"/>
    </source>
</evidence>
<feature type="transmembrane region" description="Helical" evidence="22">
    <location>
        <begin position="6"/>
        <end position="23"/>
    </location>
</feature>
<feature type="transmembrane region" description="Helical" evidence="22">
    <location>
        <begin position="68"/>
        <end position="88"/>
    </location>
</feature>
<evidence type="ECO:0000256" key="18">
    <source>
        <dbReference type="ARBA" id="ARBA00070032"/>
    </source>
</evidence>
<dbReference type="InterPro" id="IPR017972">
    <property type="entry name" value="Cyt_P450_CS"/>
</dbReference>
<evidence type="ECO:0000256" key="15">
    <source>
        <dbReference type="ARBA" id="ARBA00052910"/>
    </source>
</evidence>
<keyword evidence="5 20" id="KW-0349">Heme</keyword>
<comment type="catalytic activity">
    <reaction evidence="15">
        <text>a 3'-unsubstituted flavone + reduced [NADPH--hemoprotein reductase] + O2 = a 3'-hydroxyflavone + oxidized [NADPH--hemoprotein reductase] + H2O + H(+)</text>
        <dbReference type="Rhea" id="RHEA:16337"/>
        <dbReference type="Rhea" id="RHEA-COMP:11964"/>
        <dbReference type="Rhea" id="RHEA-COMP:11965"/>
        <dbReference type="ChEBI" id="CHEBI:15377"/>
        <dbReference type="ChEBI" id="CHEBI:15378"/>
        <dbReference type="ChEBI" id="CHEBI:15379"/>
        <dbReference type="ChEBI" id="CHEBI:27741"/>
        <dbReference type="ChEBI" id="CHEBI:57618"/>
        <dbReference type="ChEBI" id="CHEBI:58210"/>
        <dbReference type="ChEBI" id="CHEBI:138726"/>
        <dbReference type="EC" id="1.14.14.82"/>
    </reaction>
</comment>
<protein>
    <recommendedName>
        <fullName evidence="18">Flavonoid 3'-monooxygenase</fullName>
        <ecNumber evidence="17">1.14.14.82</ecNumber>
    </recommendedName>
    <alternativeName>
        <fullName evidence="19">Flavonoid 3'-hydroxylase</fullName>
    </alternativeName>
</protein>
<evidence type="ECO:0000256" key="21">
    <source>
        <dbReference type="RuleBase" id="RU000461"/>
    </source>
</evidence>
<comment type="similarity">
    <text evidence="4 21">Belongs to the cytochrome P450 family.</text>
</comment>
<dbReference type="GO" id="GO:0005789">
    <property type="term" value="C:endoplasmic reticulum membrane"/>
    <property type="evidence" value="ECO:0007669"/>
    <property type="project" value="UniProtKB-SubCell"/>
</dbReference>
<keyword evidence="10 21" id="KW-0560">Oxidoreductase</keyword>
<organism evidence="23 24">
    <name type="scientific">Nyssa sinensis</name>
    <dbReference type="NCBI Taxonomy" id="561372"/>
    <lineage>
        <taxon>Eukaryota</taxon>
        <taxon>Viridiplantae</taxon>
        <taxon>Streptophyta</taxon>
        <taxon>Embryophyta</taxon>
        <taxon>Tracheophyta</taxon>
        <taxon>Spermatophyta</taxon>
        <taxon>Magnoliopsida</taxon>
        <taxon>eudicotyledons</taxon>
        <taxon>Gunneridae</taxon>
        <taxon>Pentapetalae</taxon>
        <taxon>asterids</taxon>
        <taxon>Cornales</taxon>
        <taxon>Nyssaceae</taxon>
        <taxon>Nyssa</taxon>
    </lineage>
</organism>
<evidence type="ECO:0000256" key="2">
    <source>
        <dbReference type="ARBA" id="ARBA00004643"/>
    </source>
</evidence>
<evidence type="ECO:0000256" key="19">
    <source>
        <dbReference type="ARBA" id="ARBA00081480"/>
    </source>
</evidence>
<evidence type="ECO:0000256" key="16">
    <source>
        <dbReference type="ARBA" id="ARBA00055665"/>
    </source>
</evidence>
<feature type="binding site" description="axial binding residue" evidence="20">
    <location>
        <position position="447"/>
    </location>
    <ligand>
        <name>heme</name>
        <dbReference type="ChEBI" id="CHEBI:30413"/>
    </ligand>
    <ligandPart>
        <name>Fe</name>
        <dbReference type="ChEBI" id="CHEBI:18248"/>
    </ligandPart>
</feature>
<dbReference type="GO" id="GO:0005506">
    <property type="term" value="F:iron ion binding"/>
    <property type="evidence" value="ECO:0007669"/>
    <property type="project" value="InterPro"/>
</dbReference>
<dbReference type="PANTHER" id="PTHR47944:SF18">
    <property type="entry name" value="FLAVONOID 3'-MONOOXYGENASE"/>
    <property type="match status" value="1"/>
</dbReference>
<evidence type="ECO:0000256" key="1">
    <source>
        <dbReference type="ARBA" id="ARBA00001971"/>
    </source>
</evidence>
<keyword evidence="13 22" id="KW-0472">Membrane</keyword>
<keyword evidence="8" id="KW-0521">NADP</keyword>
<comment type="cofactor">
    <cofactor evidence="1 20">
        <name>heme</name>
        <dbReference type="ChEBI" id="CHEBI:30413"/>
    </cofactor>
</comment>
<dbReference type="GO" id="GO:0016711">
    <property type="term" value="F:flavonoid 3'-monooxygenase activity"/>
    <property type="evidence" value="ECO:0007669"/>
    <property type="project" value="UniProtKB-EC"/>
</dbReference>
<comment type="pathway">
    <text evidence="3">Secondary metabolite biosynthesis; flavonoid biosynthesis.</text>
</comment>
<dbReference type="CDD" id="cd20657">
    <property type="entry name" value="CYP75"/>
    <property type="match status" value="1"/>
</dbReference>
<keyword evidence="12 21" id="KW-0503">Monooxygenase</keyword>
<evidence type="ECO:0000256" key="22">
    <source>
        <dbReference type="SAM" id="Phobius"/>
    </source>
</evidence>
<dbReference type="GO" id="GO:0020037">
    <property type="term" value="F:heme binding"/>
    <property type="evidence" value="ECO:0007669"/>
    <property type="project" value="InterPro"/>
</dbReference>
<keyword evidence="14" id="KW-0284">Flavonoid biosynthesis</keyword>
<dbReference type="InterPro" id="IPR002401">
    <property type="entry name" value="Cyt_P450_E_grp-I"/>
</dbReference>
<dbReference type="AlphaFoldDB" id="A0A5J5BEJ4"/>
<keyword evidence="24" id="KW-1185">Reference proteome</keyword>
<dbReference type="EC" id="1.14.14.82" evidence="17"/>
<evidence type="ECO:0000256" key="20">
    <source>
        <dbReference type="PIRSR" id="PIRSR602401-1"/>
    </source>
</evidence>
<keyword evidence="6 22" id="KW-0812">Transmembrane</keyword>
<proteinExistence type="inferred from homology"/>
<evidence type="ECO:0000256" key="11">
    <source>
        <dbReference type="ARBA" id="ARBA00023004"/>
    </source>
</evidence>
<name>A0A5J5BEJ4_9ASTE</name>
<evidence type="ECO:0000256" key="9">
    <source>
        <dbReference type="ARBA" id="ARBA00022989"/>
    </source>
</evidence>
<evidence type="ECO:0000313" key="24">
    <source>
        <dbReference type="Proteomes" id="UP000325577"/>
    </source>
</evidence>
<gene>
    <name evidence="23" type="ORF">F0562_024836</name>
</gene>
<dbReference type="SUPFAM" id="SSF48264">
    <property type="entry name" value="Cytochrome P450"/>
    <property type="match status" value="1"/>
</dbReference>
<dbReference type="GO" id="GO:0009813">
    <property type="term" value="P:flavonoid biosynthetic process"/>
    <property type="evidence" value="ECO:0007669"/>
    <property type="project" value="UniProtKB-KW"/>
</dbReference>
<reference evidence="23 24" key="1">
    <citation type="submission" date="2019-09" db="EMBL/GenBank/DDBJ databases">
        <title>A chromosome-level genome assembly of the Chinese tupelo Nyssa sinensis.</title>
        <authorList>
            <person name="Yang X."/>
            <person name="Kang M."/>
            <person name="Yang Y."/>
            <person name="Xiong H."/>
            <person name="Wang M."/>
            <person name="Zhang Z."/>
            <person name="Wang Z."/>
            <person name="Wu H."/>
            <person name="Ma T."/>
            <person name="Liu J."/>
            <person name="Xi Z."/>
        </authorList>
    </citation>
    <scope>NUCLEOTIDE SEQUENCE [LARGE SCALE GENOMIC DNA]</scope>
    <source>
        <strain evidence="23">J267</strain>
        <tissue evidence="23">Leaf</tissue>
    </source>
</reference>
<evidence type="ECO:0000256" key="3">
    <source>
        <dbReference type="ARBA" id="ARBA00004966"/>
    </source>
</evidence>
<dbReference type="Proteomes" id="UP000325577">
    <property type="component" value="Linkage Group LG13"/>
</dbReference>
<evidence type="ECO:0000256" key="8">
    <source>
        <dbReference type="ARBA" id="ARBA00022857"/>
    </source>
</evidence>
<dbReference type="PROSITE" id="PS00086">
    <property type="entry name" value="CYTOCHROME_P450"/>
    <property type="match status" value="1"/>
</dbReference>
<dbReference type="PANTHER" id="PTHR47944">
    <property type="entry name" value="CYTOCHROME P450 98A9"/>
    <property type="match status" value="1"/>
</dbReference>
<dbReference type="PRINTS" id="PR00385">
    <property type="entry name" value="P450"/>
</dbReference>
<evidence type="ECO:0000256" key="17">
    <source>
        <dbReference type="ARBA" id="ARBA00066562"/>
    </source>
</evidence>